<dbReference type="EMBL" id="CP060394">
    <property type="protein sequence ID" value="QNI31259.1"/>
    <property type="molecule type" value="Genomic_DNA"/>
</dbReference>
<feature type="compositionally biased region" description="Polar residues" evidence="3">
    <location>
        <begin position="239"/>
        <end position="254"/>
    </location>
</feature>
<evidence type="ECO:0000313" key="5">
    <source>
        <dbReference type="EMBL" id="QNI31259.1"/>
    </source>
</evidence>
<dbReference type="InterPro" id="IPR000667">
    <property type="entry name" value="Peptidase_S13"/>
</dbReference>
<organism evidence="5 6">
    <name type="scientific">Alloacidobacterium dinghuense</name>
    <dbReference type="NCBI Taxonomy" id="2763107"/>
    <lineage>
        <taxon>Bacteria</taxon>
        <taxon>Pseudomonadati</taxon>
        <taxon>Acidobacteriota</taxon>
        <taxon>Terriglobia</taxon>
        <taxon>Terriglobales</taxon>
        <taxon>Acidobacteriaceae</taxon>
        <taxon>Alloacidobacterium</taxon>
    </lineage>
</organism>
<proteinExistence type="inferred from homology"/>
<feature type="chain" id="PRO_5028823617" evidence="4">
    <location>
        <begin position="29"/>
        <end position="533"/>
    </location>
</feature>
<dbReference type="GO" id="GO:0006508">
    <property type="term" value="P:proteolysis"/>
    <property type="evidence" value="ECO:0007669"/>
    <property type="project" value="InterPro"/>
</dbReference>
<feature type="region of interest" description="Disordered" evidence="3">
    <location>
        <begin position="237"/>
        <end position="258"/>
    </location>
</feature>
<dbReference type="NCBIfam" id="TIGR00666">
    <property type="entry name" value="PBP4"/>
    <property type="match status" value="2"/>
</dbReference>
<keyword evidence="5" id="KW-0645">Protease</keyword>
<dbReference type="PANTHER" id="PTHR30023">
    <property type="entry name" value="D-ALANYL-D-ALANINE CARBOXYPEPTIDASE"/>
    <property type="match status" value="1"/>
</dbReference>
<keyword evidence="2 5" id="KW-0378">Hydrolase</keyword>
<name>A0A7G8BFD9_9BACT</name>
<sequence length="533" mass="56443">MVTILRTQAMTRCLFLCLTGLLSASAFAKTHDKAKPTNLAQTITAILSAPAIARAHWGISVVTLEGQPIYSLNDQQYFQPASNAKLFTTAAALALLGPDFTIKTYVVAEGPVSSDGQLRGSLRFIGGGDPTISDRIYPYSPHSEHPNQLFRALDDLAAQVAASGIRSLDGTIVADDTVFAWERYGQGWAQDDLQWDYGAPVSALTVNDNVRYLTLASGAAAGDAAIATWNPLLPDDSANLKNDTTTSPAGSQQHLGLDRQPDQTFLRAYGTIPAGSKPATFAIAVQDAAKTAGDEFAQALTAHGVVVSNTVQASHRLSGDTQIFEKEAQQSLALKPMNSSQPDPIPLAPGARIVAERTSPPLSQIVTVVNKVSQNLHAEILLRLLGKAEGDDGSVVQGTRVVRQFLVSAGVQPDDFFFYDGSGLSPQDVITPRAATTLLSYATRQSWGAVYRDSLPVGGVDGTLENRFKQPPLKGKVFAKTGTLAEVHALSGYLTAASGRTLVFSILCNDHSPVTDTTRAAMDNVVAAIAAAN</sequence>
<dbReference type="RefSeq" id="WP_186741751.1">
    <property type="nucleotide sequence ID" value="NZ_CP060394.1"/>
</dbReference>
<dbReference type="Gene3D" id="3.40.710.10">
    <property type="entry name" value="DD-peptidase/beta-lactamase superfamily"/>
    <property type="match status" value="2"/>
</dbReference>
<evidence type="ECO:0000313" key="6">
    <source>
        <dbReference type="Proteomes" id="UP000515312"/>
    </source>
</evidence>
<dbReference type="SUPFAM" id="SSF56601">
    <property type="entry name" value="beta-lactamase/transpeptidase-like"/>
    <property type="match status" value="1"/>
</dbReference>
<dbReference type="InterPro" id="IPR012338">
    <property type="entry name" value="Beta-lactam/transpept-like"/>
</dbReference>
<gene>
    <name evidence="5" type="primary">dacB</name>
    <name evidence="5" type="ORF">H7849_19520</name>
</gene>
<keyword evidence="5" id="KW-0121">Carboxypeptidase</keyword>
<dbReference type="GO" id="GO:0000270">
    <property type="term" value="P:peptidoglycan metabolic process"/>
    <property type="evidence" value="ECO:0007669"/>
    <property type="project" value="TreeGrafter"/>
</dbReference>
<dbReference type="PANTHER" id="PTHR30023:SF0">
    <property type="entry name" value="PENICILLIN-SENSITIVE CARBOXYPEPTIDASE A"/>
    <property type="match status" value="1"/>
</dbReference>
<dbReference type="KEGG" id="adin:H7849_19520"/>
<dbReference type="AlphaFoldDB" id="A0A7G8BFD9"/>
<protein>
    <submittedName>
        <fullName evidence="5">D-alanyl-D-alanine carboxypeptidase/D-alanyl-D-alanine-endopeptidase</fullName>
        <ecNumber evidence="5">3.4.16.4</ecNumber>
    </submittedName>
</protein>
<comment type="similarity">
    <text evidence="1">Belongs to the peptidase S13 family.</text>
</comment>
<evidence type="ECO:0000256" key="2">
    <source>
        <dbReference type="ARBA" id="ARBA00022801"/>
    </source>
</evidence>
<keyword evidence="6" id="KW-1185">Reference proteome</keyword>
<dbReference type="Proteomes" id="UP000515312">
    <property type="component" value="Chromosome"/>
</dbReference>
<evidence type="ECO:0000256" key="4">
    <source>
        <dbReference type="SAM" id="SignalP"/>
    </source>
</evidence>
<dbReference type="Gene3D" id="3.50.80.20">
    <property type="entry name" value="D-Ala-D-Ala carboxypeptidase C, peptidase S13"/>
    <property type="match status" value="1"/>
</dbReference>
<dbReference type="Pfam" id="PF02113">
    <property type="entry name" value="Peptidase_S13"/>
    <property type="match status" value="2"/>
</dbReference>
<evidence type="ECO:0000256" key="3">
    <source>
        <dbReference type="SAM" id="MobiDB-lite"/>
    </source>
</evidence>
<feature type="signal peptide" evidence="4">
    <location>
        <begin position="1"/>
        <end position="28"/>
    </location>
</feature>
<dbReference type="GO" id="GO:0009002">
    <property type="term" value="F:serine-type D-Ala-D-Ala carboxypeptidase activity"/>
    <property type="evidence" value="ECO:0007669"/>
    <property type="project" value="UniProtKB-EC"/>
</dbReference>
<reference evidence="5 6" key="1">
    <citation type="submission" date="2020-08" db="EMBL/GenBank/DDBJ databases">
        <title>Edaphobacter telluris sp. nov. and Acidobacterium dinghuensis sp. nov., two acidobacteria isolated from forest soil.</title>
        <authorList>
            <person name="Fu J."/>
            <person name="Qiu L."/>
        </authorList>
    </citation>
    <scope>NUCLEOTIDE SEQUENCE [LARGE SCALE GENOMIC DNA]</scope>
    <source>
        <strain evidence="5">4Y35</strain>
    </source>
</reference>
<dbReference type="EC" id="3.4.16.4" evidence="5"/>
<evidence type="ECO:0000256" key="1">
    <source>
        <dbReference type="ARBA" id="ARBA00006096"/>
    </source>
</evidence>
<accession>A0A7G8BFD9</accession>
<keyword evidence="4" id="KW-0732">Signal</keyword>